<accession>A0A8H3XGU8</accession>
<evidence type="ECO:0000256" key="1">
    <source>
        <dbReference type="ARBA" id="ARBA00001971"/>
    </source>
</evidence>
<dbReference type="GO" id="GO:0004497">
    <property type="term" value="F:monooxygenase activity"/>
    <property type="evidence" value="ECO:0007669"/>
    <property type="project" value="UniProtKB-KW"/>
</dbReference>
<dbReference type="EMBL" id="WTPW01000986">
    <property type="protein sequence ID" value="KAF0464763.1"/>
    <property type="molecule type" value="Genomic_DNA"/>
</dbReference>
<dbReference type="InterPro" id="IPR017972">
    <property type="entry name" value="Cyt_P450_CS"/>
</dbReference>
<dbReference type="PRINTS" id="PR00463">
    <property type="entry name" value="EP450I"/>
</dbReference>
<comment type="caution">
    <text evidence="9">The sequence shown here is derived from an EMBL/GenBank/DDBJ whole genome shotgun (WGS) entry which is preliminary data.</text>
</comment>
<dbReference type="Proteomes" id="UP000439903">
    <property type="component" value="Unassembled WGS sequence"/>
</dbReference>
<feature type="binding site" description="axial binding residue" evidence="6">
    <location>
        <position position="529"/>
    </location>
    <ligand>
        <name>heme</name>
        <dbReference type="ChEBI" id="CHEBI:30413"/>
    </ligand>
    <ligandPart>
        <name>Fe</name>
        <dbReference type="ChEBI" id="CHEBI:18248"/>
    </ligandPart>
</feature>
<evidence type="ECO:0000313" key="9">
    <source>
        <dbReference type="EMBL" id="KAF0464763.1"/>
    </source>
</evidence>
<keyword evidence="8" id="KW-0812">Transmembrane</keyword>
<feature type="transmembrane region" description="Helical" evidence="8">
    <location>
        <begin position="15"/>
        <end position="36"/>
    </location>
</feature>
<sequence length="582" mass="68239">MLLLSLTFLFLKSTSFYDIFVLFTIIIVFYIFRFYYVYYTRPNKLPGPIPLPIIGSKYRMFTKNFRPIGMDELLKSLNSQYGDIFEIWFGSERAVVLCHPKYMIKMHQTSTKSKYIKRFSGSDGKDYGLVDSGVFNNNDIHGSWKFNRMVFSNALMRPKLDRDALQWTVELVEELESCWNRTGIIIDDNNVNKELIDNNEIINLPNWMRRFTYDMIYRIAIGNKGDALKSYINNLCGLNSYETESNSIIKSTQTYADGIMYFRLFPEYIRNYFPYLRGIIRRYLDNKMYLDGKLTEIIERRRSEIEKTPLDEELRNDMLTSFIITNTDRDMHKGKYVEKFEEEEVVIRPMKNEEICGNLMDAFIGGTDTTANLFCFIVYYLAHHPEVLACLRQEIDSIFQDDKTRKITLKDLDNLKYCESIIKEVSRLQPIVSSNIRLNSEDDDIGGYIWPANTMFLLFYGAISKRSEAWNEPLKFNPDRFYNYIINDKINGGNEYDDLGNNKNVGERSESGDDIKNSFVMFGGGLRMCPGRKLAIIELKCLVTMIYRKYDVELIDINAPLKIKSTFITTCDELLFRLKLRK</sequence>
<protein>
    <submittedName>
        <fullName evidence="9">Cytochrome P450</fullName>
    </submittedName>
</protein>
<dbReference type="OrthoDB" id="1470350at2759"/>
<keyword evidence="3 7" id="KW-0560">Oxidoreductase</keyword>
<dbReference type="Pfam" id="PF00067">
    <property type="entry name" value="p450"/>
    <property type="match status" value="1"/>
</dbReference>
<dbReference type="PROSITE" id="PS00086">
    <property type="entry name" value="CYTOCHROME_P450"/>
    <property type="match status" value="1"/>
</dbReference>
<keyword evidence="8" id="KW-1133">Transmembrane helix</keyword>
<evidence type="ECO:0000256" key="6">
    <source>
        <dbReference type="PIRSR" id="PIRSR602401-1"/>
    </source>
</evidence>
<comment type="similarity">
    <text evidence="7">Belongs to the cytochrome P450 family.</text>
</comment>
<keyword evidence="6 7" id="KW-0349">Heme</keyword>
<name>A0A8H3XGU8_GIGMA</name>
<gene>
    <name evidence="9" type="ORF">F8M41_026431</name>
</gene>
<keyword evidence="8" id="KW-0472">Membrane</keyword>
<keyword evidence="5 7" id="KW-0503">Monooxygenase</keyword>
<dbReference type="GO" id="GO:0020037">
    <property type="term" value="F:heme binding"/>
    <property type="evidence" value="ECO:0007669"/>
    <property type="project" value="InterPro"/>
</dbReference>
<evidence type="ECO:0000256" key="2">
    <source>
        <dbReference type="ARBA" id="ARBA00022723"/>
    </source>
</evidence>
<dbReference type="PANTHER" id="PTHR24303">
    <property type="entry name" value="HEME-BINDING MONOOXYGENASE FAMILY"/>
    <property type="match status" value="1"/>
</dbReference>
<dbReference type="AlphaFoldDB" id="A0A8H3XGU8"/>
<comment type="cofactor">
    <cofactor evidence="1 6">
        <name>heme</name>
        <dbReference type="ChEBI" id="CHEBI:30413"/>
    </cofactor>
</comment>
<evidence type="ECO:0000256" key="4">
    <source>
        <dbReference type="ARBA" id="ARBA00023004"/>
    </source>
</evidence>
<keyword evidence="4 6" id="KW-0408">Iron</keyword>
<dbReference type="PRINTS" id="PR00385">
    <property type="entry name" value="P450"/>
</dbReference>
<keyword evidence="10" id="KW-1185">Reference proteome</keyword>
<dbReference type="InterPro" id="IPR036396">
    <property type="entry name" value="Cyt_P450_sf"/>
</dbReference>
<dbReference type="CDD" id="cd00302">
    <property type="entry name" value="cytochrome_P450"/>
    <property type="match status" value="1"/>
</dbReference>
<reference evidence="9 10" key="1">
    <citation type="journal article" date="2019" name="Environ. Microbiol.">
        <title>At the nexus of three kingdoms: the genome of the mycorrhizal fungus Gigaspora margarita provides insights into plant, endobacterial and fungal interactions.</title>
        <authorList>
            <person name="Venice F."/>
            <person name="Ghignone S."/>
            <person name="Salvioli di Fossalunga A."/>
            <person name="Amselem J."/>
            <person name="Novero M."/>
            <person name="Xianan X."/>
            <person name="Sedzielewska Toro K."/>
            <person name="Morin E."/>
            <person name="Lipzen A."/>
            <person name="Grigoriev I.V."/>
            <person name="Henrissat B."/>
            <person name="Martin F.M."/>
            <person name="Bonfante P."/>
        </authorList>
    </citation>
    <scope>NUCLEOTIDE SEQUENCE [LARGE SCALE GENOMIC DNA]</scope>
    <source>
        <strain evidence="9 10">BEG34</strain>
    </source>
</reference>
<evidence type="ECO:0000256" key="3">
    <source>
        <dbReference type="ARBA" id="ARBA00023002"/>
    </source>
</evidence>
<keyword evidence="2 6" id="KW-0479">Metal-binding</keyword>
<dbReference type="GO" id="GO:0016705">
    <property type="term" value="F:oxidoreductase activity, acting on paired donors, with incorporation or reduction of molecular oxygen"/>
    <property type="evidence" value="ECO:0007669"/>
    <property type="project" value="InterPro"/>
</dbReference>
<evidence type="ECO:0000256" key="5">
    <source>
        <dbReference type="ARBA" id="ARBA00023033"/>
    </source>
</evidence>
<dbReference type="Gene3D" id="1.10.630.10">
    <property type="entry name" value="Cytochrome P450"/>
    <property type="match status" value="1"/>
</dbReference>
<dbReference type="InterPro" id="IPR001128">
    <property type="entry name" value="Cyt_P450"/>
</dbReference>
<organism evidence="9 10">
    <name type="scientific">Gigaspora margarita</name>
    <dbReference type="NCBI Taxonomy" id="4874"/>
    <lineage>
        <taxon>Eukaryota</taxon>
        <taxon>Fungi</taxon>
        <taxon>Fungi incertae sedis</taxon>
        <taxon>Mucoromycota</taxon>
        <taxon>Glomeromycotina</taxon>
        <taxon>Glomeromycetes</taxon>
        <taxon>Diversisporales</taxon>
        <taxon>Gigasporaceae</taxon>
        <taxon>Gigaspora</taxon>
    </lineage>
</organism>
<dbReference type="InterPro" id="IPR002401">
    <property type="entry name" value="Cyt_P450_E_grp-I"/>
</dbReference>
<dbReference type="PANTHER" id="PTHR24303:SF31">
    <property type="entry name" value="CYTOCHROME P450 307A1-RELATED"/>
    <property type="match status" value="1"/>
</dbReference>
<evidence type="ECO:0000256" key="7">
    <source>
        <dbReference type="RuleBase" id="RU000461"/>
    </source>
</evidence>
<evidence type="ECO:0000256" key="8">
    <source>
        <dbReference type="SAM" id="Phobius"/>
    </source>
</evidence>
<dbReference type="SUPFAM" id="SSF48264">
    <property type="entry name" value="Cytochrome P450"/>
    <property type="match status" value="1"/>
</dbReference>
<proteinExistence type="inferred from homology"/>
<dbReference type="GO" id="GO:0005506">
    <property type="term" value="F:iron ion binding"/>
    <property type="evidence" value="ECO:0007669"/>
    <property type="project" value="InterPro"/>
</dbReference>
<evidence type="ECO:0000313" key="10">
    <source>
        <dbReference type="Proteomes" id="UP000439903"/>
    </source>
</evidence>